<dbReference type="Pfam" id="PF14559">
    <property type="entry name" value="TPR_19"/>
    <property type="match status" value="1"/>
</dbReference>
<dbReference type="PANTHER" id="PTHR44943:SF4">
    <property type="entry name" value="TPR REPEAT-CONTAINING PROTEIN MJ0798"/>
    <property type="match status" value="1"/>
</dbReference>
<dbReference type="InterPro" id="IPR051685">
    <property type="entry name" value="Ycf3/AcsC/BcsC/TPR_MFPF"/>
</dbReference>
<evidence type="ECO:0000256" key="3">
    <source>
        <dbReference type="PROSITE-ProRule" id="PRU00339"/>
    </source>
</evidence>
<feature type="transmembrane region" description="Helical" evidence="4">
    <location>
        <begin position="338"/>
        <end position="356"/>
    </location>
</feature>
<dbReference type="AlphaFoldDB" id="A0A6M0CFB5"/>
<feature type="transmembrane region" description="Helical" evidence="4">
    <location>
        <begin position="310"/>
        <end position="332"/>
    </location>
</feature>
<dbReference type="PROSITE" id="PS50005">
    <property type="entry name" value="TPR"/>
    <property type="match status" value="2"/>
</dbReference>
<keyword evidence="1" id="KW-0677">Repeat</keyword>
<keyword evidence="4" id="KW-1133">Transmembrane helix</keyword>
<evidence type="ECO:0000313" key="5">
    <source>
        <dbReference type="EMBL" id="NER16526.1"/>
    </source>
</evidence>
<keyword evidence="2 3" id="KW-0802">TPR repeat</keyword>
<keyword evidence="4" id="KW-0812">Transmembrane</keyword>
<dbReference type="RefSeq" id="WP_164029798.1">
    <property type="nucleotide sequence ID" value="NZ_JAABOQ010000002.1"/>
</dbReference>
<feature type="repeat" description="TPR" evidence="3">
    <location>
        <begin position="3"/>
        <end position="36"/>
    </location>
</feature>
<proteinExistence type="predicted"/>
<dbReference type="SMART" id="SM00028">
    <property type="entry name" value="TPR"/>
    <property type="match status" value="6"/>
</dbReference>
<dbReference type="InterPro" id="IPR011990">
    <property type="entry name" value="TPR-like_helical_dom_sf"/>
</dbReference>
<reference evidence="5 6" key="1">
    <citation type="submission" date="2020-01" db="EMBL/GenBank/DDBJ databases">
        <title>Spongiivirga citrea KCTC 32990T.</title>
        <authorList>
            <person name="Wang G."/>
        </authorList>
    </citation>
    <scope>NUCLEOTIDE SEQUENCE [LARGE SCALE GENOMIC DNA]</scope>
    <source>
        <strain evidence="5 6">KCTC 32990</strain>
    </source>
</reference>
<comment type="caution">
    <text evidence="5">The sequence shown here is derived from an EMBL/GenBank/DDBJ whole genome shotgun (WGS) entry which is preliminary data.</text>
</comment>
<evidence type="ECO:0000256" key="4">
    <source>
        <dbReference type="SAM" id="Phobius"/>
    </source>
</evidence>
<dbReference type="PANTHER" id="PTHR44943">
    <property type="entry name" value="CELLULOSE SYNTHASE OPERON PROTEIN C"/>
    <property type="match status" value="1"/>
</dbReference>
<feature type="transmembrane region" description="Helical" evidence="4">
    <location>
        <begin position="243"/>
        <end position="263"/>
    </location>
</feature>
<feature type="transmembrane region" description="Helical" evidence="4">
    <location>
        <begin position="269"/>
        <end position="289"/>
    </location>
</feature>
<evidence type="ECO:0000313" key="6">
    <source>
        <dbReference type="Proteomes" id="UP000474296"/>
    </source>
</evidence>
<dbReference type="EMBL" id="JAABOQ010000002">
    <property type="protein sequence ID" value="NER16526.1"/>
    <property type="molecule type" value="Genomic_DNA"/>
</dbReference>
<accession>A0A6M0CFB5</accession>
<protein>
    <submittedName>
        <fullName evidence="5">Tetratricopeptide repeat protein</fullName>
    </submittedName>
</protein>
<dbReference type="Gene3D" id="1.25.40.10">
    <property type="entry name" value="Tetratricopeptide repeat domain"/>
    <property type="match status" value="1"/>
</dbReference>
<organism evidence="5 6">
    <name type="scientific">Spongiivirga citrea</name>
    <dbReference type="NCBI Taxonomy" id="1481457"/>
    <lineage>
        <taxon>Bacteria</taxon>
        <taxon>Pseudomonadati</taxon>
        <taxon>Bacteroidota</taxon>
        <taxon>Flavobacteriia</taxon>
        <taxon>Flavobacteriales</taxon>
        <taxon>Flavobacteriaceae</taxon>
        <taxon>Spongiivirga</taxon>
    </lineage>
</organism>
<keyword evidence="4" id="KW-0472">Membrane</keyword>
<dbReference type="Proteomes" id="UP000474296">
    <property type="component" value="Unassembled WGS sequence"/>
</dbReference>
<keyword evidence="6" id="KW-1185">Reference proteome</keyword>
<dbReference type="SUPFAM" id="SSF48452">
    <property type="entry name" value="TPR-like"/>
    <property type="match status" value="1"/>
</dbReference>
<evidence type="ECO:0000256" key="1">
    <source>
        <dbReference type="ARBA" id="ARBA00022737"/>
    </source>
</evidence>
<feature type="repeat" description="TPR" evidence="3">
    <location>
        <begin position="173"/>
        <end position="206"/>
    </location>
</feature>
<name>A0A6M0CFB5_9FLAO</name>
<dbReference type="InterPro" id="IPR019734">
    <property type="entry name" value="TPR_rpt"/>
</dbReference>
<evidence type="ECO:0000256" key="2">
    <source>
        <dbReference type="ARBA" id="ARBA00022803"/>
    </source>
</evidence>
<gene>
    <name evidence="5" type="ORF">GWK10_04855</name>
</gene>
<sequence length="407" mass="45586">MSESPNLERGLQLYNLGRYQDAISYLQKALQEDVNNAEAKFYIAHSHLQLGAIEIAEEMGQALLGETPNDSDVYRMLASIKLRQDKSKEALSLNAQGISLAPYDDYLFAQKAYILLHLKDFKNALIAVDQGLAINPRNTTCLNARGIVLTKLNRKEEAAIAVENVLYENPEDDFSHASSGWVALEHGNIKKALNHFKEALMLDPNSEYARSGMSTALKGKNFLYRAYLKYAFWISKMSTKNQWVFIIGIYIAYRIGYSVLSSFKLDYLAIPLLILYLFFALGVWIAEPISNAILNFDSYGKYLLDSRERISGYLFAGLLGIGVICAVCFFLLDNSYFLLSAITALCCMLPAAHGILRDHENSRLISLVYAGSIPVVAIMTGLFFPSYSILSVILMMVGYTWIGNFLK</sequence>